<sequence length="70" mass="7591">MPAVTQALVTGEGVDIYEATGEDIDMQLLMPVLIGLDQRKTTRGWTGVGHAQAEMIHTAMAHMFFSDSPT</sequence>
<name>A0A0L0FT94_9EUKA</name>
<accession>A0A0L0FT94</accession>
<dbReference type="GeneID" id="25908915"/>
<reference evidence="1 2" key="1">
    <citation type="submission" date="2011-02" db="EMBL/GenBank/DDBJ databases">
        <title>The Genome Sequence of Sphaeroforma arctica JP610.</title>
        <authorList>
            <consortium name="The Broad Institute Genome Sequencing Platform"/>
            <person name="Russ C."/>
            <person name="Cuomo C."/>
            <person name="Young S.K."/>
            <person name="Zeng Q."/>
            <person name="Gargeya S."/>
            <person name="Alvarado L."/>
            <person name="Berlin A."/>
            <person name="Chapman S.B."/>
            <person name="Chen Z."/>
            <person name="Freedman E."/>
            <person name="Gellesch M."/>
            <person name="Goldberg J."/>
            <person name="Griggs A."/>
            <person name="Gujja S."/>
            <person name="Heilman E."/>
            <person name="Heiman D."/>
            <person name="Howarth C."/>
            <person name="Mehta T."/>
            <person name="Neiman D."/>
            <person name="Pearson M."/>
            <person name="Roberts A."/>
            <person name="Saif S."/>
            <person name="Shea T."/>
            <person name="Shenoy N."/>
            <person name="Sisk P."/>
            <person name="Stolte C."/>
            <person name="Sykes S."/>
            <person name="White J."/>
            <person name="Yandava C."/>
            <person name="Burger G."/>
            <person name="Gray M.W."/>
            <person name="Holland P.W.H."/>
            <person name="King N."/>
            <person name="Lang F.B.F."/>
            <person name="Roger A.J."/>
            <person name="Ruiz-Trillo I."/>
            <person name="Haas B."/>
            <person name="Nusbaum C."/>
            <person name="Birren B."/>
        </authorList>
    </citation>
    <scope>NUCLEOTIDE SEQUENCE [LARGE SCALE GENOMIC DNA]</scope>
    <source>
        <strain evidence="1 2">JP610</strain>
    </source>
</reference>
<dbReference type="EMBL" id="KQ242350">
    <property type="protein sequence ID" value="KNC79188.1"/>
    <property type="molecule type" value="Genomic_DNA"/>
</dbReference>
<dbReference type="AlphaFoldDB" id="A0A0L0FT94"/>
<keyword evidence="2" id="KW-1185">Reference proteome</keyword>
<evidence type="ECO:0000313" key="2">
    <source>
        <dbReference type="Proteomes" id="UP000054560"/>
    </source>
</evidence>
<gene>
    <name evidence="1" type="ORF">SARC_08411</name>
</gene>
<protein>
    <submittedName>
        <fullName evidence="1">Uncharacterized protein</fullName>
    </submittedName>
</protein>
<organism evidence="1 2">
    <name type="scientific">Sphaeroforma arctica JP610</name>
    <dbReference type="NCBI Taxonomy" id="667725"/>
    <lineage>
        <taxon>Eukaryota</taxon>
        <taxon>Ichthyosporea</taxon>
        <taxon>Ichthyophonida</taxon>
        <taxon>Sphaeroforma</taxon>
    </lineage>
</organism>
<dbReference type="Proteomes" id="UP000054560">
    <property type="component" value="Unassembled WGS sequence"/>
</dbReference>
<dbReference type="RefSeq" id="XP_014153090.1">
    <property type="nucleotide sequence ID" value="XM_014297615.1"/>
</dbReference>
<evidence type="ECO:0000313" key="1">
    <source>
        <dbReference type="EMBL" id="KNC79188.1"/>
    </source>
</evidence>
<proteinExistence type="predicted"/>